<gene>
    <name evidence="1" type="ORF">GCM10022407_22290</name>
</gene>
<name>A0ABP7Q4N9_9BACT</name>
<comment type="caution">
    <text evidence="1">The sequence shown here is derived from an EMBL/GenBank/DDBJ whole genome shotgun (WGS) entry which is preliminary data.</text>
</comment>
<sequence>MLPEPRNLPRLMAIARALGPLRERVVFVGGAIVNLYSTSATRTPEPRITDDVDCIVEVAPRTAFYALEEELRALGFANDVASGVICRWQFQGLTVDVMPTEPEILGFSNPWYPAGFTRAIAYALPDATAIRILSPVYFVATKLVALRDRGWDELRMSQDLEDLVHVVDNRSELTAEIAAASADVRADIQQRLAELLTHPDFLEAVEWTLPYGSGYERKVEIARRLEQIRAGWGP</sequence>
<protein>
    <recommendedName>
        <fullName evidence="3">Nucleotidyl transferase AbiEii toxin, Type IV TA system</fullName>
    </recommendedName>
</protein>
<evidence type="ECO:0000313" key="2">
    <source>
        <dbReference type="Proteomes" id="UP001501556"/>
    </source>
</evidence>
<accession>A0ABP7Q4N9</accession>
<proteinExistence type="predicted"/>
<dbReference type="EMBL" id="BAABDI010000014">
    <property type="protein sequence ID" value="GAA3976433.1"/>
    <property type="molecule type" value="Genomic_DNA"/>
</dbReference>
<reference evidence="2" key="1">
    <citation type="journal article" date="2019" name="Int. J. Syst. Evol. Microbiol.">
        <title>The Global Catalogue of Microorganisms (GCM) 10K type strain sequencing project: providing services to taxonomists for standard genome sequencing and annotation.</title>
        <authorList>
            <consortium name="The Broad Institute Genomics Platform"/>
            <consortium name="The Broad Institute Genome Sequencing Center for Infectious Disease"/>
            <person name="Wu L."/>
            <person name="Ma J."/>
        </authorList>
    </citation>
    <scope>NUCLEOTIDE SEQUENCE [LARGE SCALE GENOMIC DNA]</scope>
    <source>
        <strain evidence="2">JCM 17217</strain>
    </source>
</reference>
<evidence type="ECO:0008006" key="3">
    <source>
        <dbReference type="Google" id="ProtNLM"/>
    </source>
</evidence>
<evidence type="ECO:0000313" key="1">
    <source>
        <dbReference type="EMBL" id="GAA3976433.1"/>
    </source>
</evidence>
<organism evidence="1 2">
    <name type="scientific">Hymenobacter antarcticus</name>
    <dbReference type="NCBI Taxonomy" id="486270"/>
    <lineage>
        <taxon>Bacteria</taxon>
        <taxon>Pseudomonadati</taxon>
        <taxon>Bacteroidota</taxon>
        <taxon>Cytophagia</taxon>
        <taxon>Cytophagales</taxon>
        <taxon>Hymenobacteraceae</taxon>
        <taxon>Hymenobacter</taxon>
    </lineage>
</organism>
<dbReference type="Pfam" id="PF08843">
    <property type="entry name" value="AbiEii"/>
    <property type="match status" value="1"/>
</dbReference>
<keyword evidence="2" id="KW-1185">Reference proteome</keyword>
<dbReference type="InterPro" id="IPR014942">
    <property type="entry name" value="AbiEii"/>
</dbReference>
<dbReference type="RefSeq" id="WP_345124227.1">
    <property type="nucleotide sequence ID" value="NZ_BAABDI010000014.1"/>
</dbReference>
<dbReference type="Proteomes" id="UP001501556">
    <property type="component" value="Unassembled WGS sequence"/>
</dbReference>